<dbReference type="AlphaFoldDB" id="A0A8J6TNU6"/>
<feature type="domain" description="Type I restriction modification DNA specificity" evidence="5">
    <location>
        <begin position="13"/>
        <end position="188"/>
    </location>
</feature>
<dbReference type="GO" id="GO:0003677">
    <property type="term" value="F:DNA binding"/>
    <property type="evidence" value="ECO:0007669"/>
    <property type="project" value="UniProtKB-KW"/>
</dbReference>
<name>A0A8J6TNU6_9BACT</name>
<reference evidence="6 7" key="1">
    <citation type="submission" date="2020-08" db="EMBL/GenBank/DDBJ databases">
        <title>Bridging the membrane lipid divide: bacteria of the FCB group superphylum have the potential to synthesize archaeal ether lipids.</title>
        <authorList>
            <person name="Villanueva L."/>
            <person name="Von Meijenfeldt F.A.B."/>
            <person name="Westbye A.B."/>
            <person name="Yadav S."/>
            <person name="Hopmans E.C."/>
            <person name="Dutilh B.E."/>
            <person name="Sinninghe Damste J.S."/>
        </authorList>
    </citation>
    <scope>NUCLEOTIDE SEQUENCE [LARGE SCALE GENOMIC DNA]</scope>
    <source>
        <strain evidence="6">NIOZ-UU30</strain>
    </source>
</reference>
<keyword evidence="4" id="KW-0175">Coiled coil</keyword>
<feature type="domain" description="Type I restriction modification DNA specificity" evidence="5">
    <location>
        <begin position="222"/>
        <end position="402"/>
    </location>
</feature>
<feature type="coiled-coil region" evidence="4">
    <location>
        <begin position="172"/>
        <end position="202"/>
    </location>
</feature>
<organism evidence="6 7">
    <name type="scientific">Candidatus Desulfatibia profunda</name>
    <dbReference type="NCBI Taxonomy" id="2841695"/>
    <lineage>
        <taxon>Bacteria</taxon>
        <taxon>Pseudomonadati</taxon>
        <taxon>Thermodesulfobacteriota</taxon>
        <taxon>Desulfobacteria</taxon>
        <taxon>Desulfobacterales</taxon>
        <taxon>Desulfobacterales incertae sedis</taxon>
        <taxon>Candidatus Desulfatibia</taxon>
    </lineage>
</organism>
<proteinExistence type="inferred from homology"/>
<gene>
    <name evidence="6" type="ORF">H8E23_15835</name>
</gene>
<dbReference type="GO" id="GO:0004519">
    <property type="term" value="F:endonuclease activity"/>
    <property type="evidence" value="ECO:0007669"/>
    <property type="project" value="UniProtKB-KW"/>
</dbReference>
<evidence type="ECO:0000313" key="7">
    <source>
        <dbReference type="Proteomes" id="UP000603434"/>
    </source>
</evidence>
<evidence type="ECO:0000256" key="2">
    <source>
        <dbReference type="ARBA" id="ARBA00022747"/>
    </source>
</evidence>
<dbReference type="PANTHER" id="PTHR43140">
    <property type="entry name" value="TYPE-1 RESTRICTION ENZYME ECOKI SPECIFICITY PROTEIN"/>
    <property type="match status" value="1"/>
</dbReference>
<dbReference type="PANTHER" id="PTHR43140:SF1">
    <property type="entry name" value="TYPE I RESTRICTION ENZYME ECOKI SPECIFICITY SUBUNIT"/>
    <property type="match status" value="1"/>
</dbReference>
<keyword evidence="3" id="KW-0238">DNA-binding</keyword>
<keyword evidence="6" id="KW-0378">Hydrolase</keyword>
<dbReference type="Proteomes" id="UP000603434">
    <property type="component" value="Unassembled WGS sequence"/>
</dbReference>
<dbReference type="Pfam" id="PF01420">
    <property type="entry name" value="Methylase_S"/>
    <property type="match status" value="2"/>
</dbReference>
<dbReference type="SUPFAM" id="SSF116734">
    <property type="entry name" value="DNA methylase specificity domain"/>
    <property type="match status" value="2"/>
</dbReference>
<dbReference type="EMBL" id="JACNJH010000228">
    <property type="protein sequence ID" value="MBC8362856.1"/>
    <property type="molecule type" value="Genomic_DNA"/>
</dbReference>
<dbReference type="GO" id="GO:0009307">
    <property type="term" value="P:DNA restriction-modification system"/>
    <property type="evidence" value="ECO:0007669"/>
    <property type="project" value="UniProtKB-KW"/>
</dbReference>
<dbReference type="Gene3D" id="3.90.220.20">
    <property type="entry name" value="DNA methylase specificity domains"/>
    <property type="match status" value="2"/>
</dbReference>
<dbReference type="InterPro" id="IPR000055">
    <property type="entry name" value="Restrct_endonuc_typeI_TRD"/>
</dbReference>
<evidence type="ECO:0000256" key="3">
    <source>
        <dbReference type="ARBA" id="ARBA00023125"/>
    </source>
</evidence>
<sequence>MVEQLSNELPLGWAKAEFQDIVDSFKRGPFGSAIKKGFFVSDGFKVYEQKNAIYDDPFRGEYYIDKAKYDELAAFKIKPRDFIVSCSGTIGRILMLPDNSKPGIINQALLRIRIDERLISHKFFLYLFRSEMFQKLILVETRGSAMKNITGVKDLKLISITIPALPEQHRIVAKIEELFSELDNGIENLKKAREQLKTYRQAVLKYAFEGKLTNQVYNGNLPENWRIQKLGECLDIVSGNTPKGINDIQNSGKIPFYKVGDMNTPGNEMYMKEANLNLTQDEVNSLKIKIFPKGTVIFPKRGGAILTNKKRILNSFSGFDLNLMGAIPNENIGSLYLYYWFQKLNLSNIYDGSNVPQINRKNIAPLDIPIPPIIDQRKIVSEIESRLSICDKLEQTIEDSLNKAEALRQSILKKAFSGELTKDWREKHPELISGKNSAEKLLERIKAEKTLSAADRKKPQSKKTKKK</sequence>
<comment type="caution">
    <text evidence="6">The sequence shown here is derived from an EMBL/GenBank/DDBJ whole genome shotgun (WGS) entry which is preliminary data.</text>
</comment>
<keyword evidence="6" id="KW-0540">Nuclease</keyword>
<evidence type="ECO:0000259" key="5">
    <source>
        <dbReference type="Pfam" id="PF01420"/>
    </source>
</evidence>
<dbReference type="InterPro" id="IPR051212">
    <property type="entry name" value="Type-I_RE_S_subunit"/>
</dbReference>
<keyword evidence="2" id="KW-0680">Restriction system</keyword>
<keyword evidence="6" id="KW-0255">Endonuclease</keyword>
<comment type="similarity">
    <text evidence="1">Belongs to the type-I restriction system S methylase family.</text>
</comment>
<evidence type="ECO:0000313" key="6">
    <source>
        <dbReference type="EMBL" id="MBC8362856.1"/>
    </source>
</evidence>
<accession>A0A8J6TNU6</accession>
<dbReference type="InterPro" id="IPR044946">
    <property type="entry name" value="Restrct_endonuc_typeI_TRD_sf"/>
</dbReference>
<protein>
    <submittedName>
        <fullName evidence="6">Restriction endonuclease subunit S</fullName>
    </submittedName>
</protein>
<evidence type="ECO:0000256" key="1">
    <source>
        <dbReference type="ARBA" id="ARBA00010923"/>
    </source>
</evidence>
<evidence type="ECO:0000256" key="4">
    <source>
        <dbReference type="SAM" id="Coils"/>
    </source>
</evidence>